<dbReference type="Proteomes" id="UP001419084">
    <property type="component" value="Unassembled WGS sequence"/>
</dbReference>
<name>A0ABQ5M9Y8_9FIRM</name>
<dbReference type="RefSeq" id="WP_170823093.1">
    <property type="nucleotide sequence ID" value="NZ_BRPJ01000074.1"/>
</dbReference>
<accession>A0ABQ5M9Y8</accession>
<dbReference type="EMBL" id="BRPJ01000074">
    <property type="protein sequence ID" value="GLB31617.1"/>
    <property type="molecule type" value="Genomic_DNA"/>
</dbReference>
<feature type="domain" description="Ribbon-helix-helix protein CopG" evidence="1">
    <location>
        <begin position="10"/>
        <end position="46"/>
    </location>
</feature>
<dbReference type="InterPro" id="IPR002145">
    <property type="entry name" value="CopG"/>
</dbReference>
<proteinExistence type="predicted"/>
<protein>
    <recommendedName>
        <fullName evidence="1">Ribbon-helix-helix protein CopG domain-containing protein</fullName>
    </recommendedName>
</protein>
<gene>
    <name evidence="2" type="ORF">LAD12857_35400</name>
</gene>
<sequence length="158" mass="18260">MAKKSDRIITSVYLTKEMCNEIDKLATRENVSRNEQIRRFIEKGLDIEGYTQNVDFISSIIRQEFTAVYHIEDIKAVAEQQTNRLAKMLMKSGKIDAAGFFLLIKVLMNLAHEGTEDQFDQMLNEAVTLGVDYMQKKDFQINSFLQDTDNLRNLAEKL</sequence>
<organism evidence="2 3">
    <name type="scientific">Lacrimispora amygdalina</name>
    <dbReference type="NCBI Taxonomy" id="253257"/>
    <lineage>
        <taxon>Bacteria</taxon>
        <taxon>Bacillati</taxon>
        <taxon>Bacillota</taxon>
        <taxon>Clostridia</taxon>
        <taxon>Lachnospirales</taxon>
        <taxon>Lachnospiraceae</taxon>
        <taxon>Lacrimispora</taxon>
    </lineage>
</organism>
<dbReference type="Pfam" id="PF01402">
    <property type="entry name" value="RHH_1"/>
    <property type="match status" value="1"/>
</dbReference>
<reference evidence="2 3" key="1">
    <citation type="journal article" date="2024" name="Int. J. Syst. Evol. Microbiol.">
        <title>Lacrimispora brassicae sp. nov. isolated from fermented cabbage, and proposal of Clostridium indicum Gundawar et al. 2019 and Clostridium methoxybenzovorans Mechichi et al. 1999 as heterotypic synonyms of Lacrimispora amygdalina (Parshina et al. 2003) Haas and Blanchard 2020 and Lacrimispora indolis (McClung and McCoy 1957) Haas and Blanchard 2020, respectively.</title>
        <authorList>
            <person name="Kobayashi H."/>
            <person name="Tanizawa Y."/>
            <person name="Sakamoto M."/>
            <person name="Ohkuma M."/>
            <person name="Tohno M."/>
        </authorList>
    </citation>
    <scope>NUCLEOTIDE SEQUENCE [LARGE SCALE GENOMIC DNA]</scope>
    <source>
        <strain evidence="2 3">DSM 12857</strain>
    </source>
</reference>
<comment type="caution">
    <text evidence="2">The sequence shown here is derived from an EMBL/GenBank/DDBJ whole genome shotgun (WGS) entry which is preliminary data.</text>
</comment>
<evidence type="ECO:0000313" key="3">
    <source>
        <dbReference type="Proteomes" id="UP001419084"/>
    </source>
</evidence>
<evidence type="ECO:0000313" key="2">
    <source>
        <dbReference type="EMBL" id="GLB31617.1"/>
    </source>
</evidence>
<evidence type="ECO:0000259" key="1">
    <source>
        <dbReference type="Pfam" id="PF01402"/>
    </source>
</evidence>
<keyword evidence="3" id="KW-1185">Reference proteome</keyword>